<dbReference type="VEuPathDB" id="PlasmoDB:PGAL8A_00390300"/>
<feature type="compositionally biased region" description="Acidic residues" evidence="1">
    <location>
        <begin position="241"/>
        <end position="262"/>
    </location>
</feature>
<feature type="signal peptide" evidence="2">
    <location>
        <begin position="1"/>
        <end position="24"/>
    </location>
</feature>
<evidence type="ECO:0000313" key="3">
    <source>
        <dbReference type="EMBL" id="CRG94199.1"/>
    </source>
</evidence>
<accession>A0A1J1GNY6</accession>
<evidence type="ECO:0008006" key="5">
    <source>
        <dbReference type="Google" id="ProtNLM"/>
    </source>
</evidence>
<dbReference type="OMA" id="AVEPNHA"/>
<comment type="caution">
    <text evidence="3">The sequence shown here is derived from an EMBL/GenBank/DDBJ whole genome shotgun (WGS) entry which is preliminary data.</text>
</comment>
<dbReference type="RefSeq" id="XP_028527020.1">
    <property type="nucleotide sequence ID" value="XM_028670249.1"/>
</dbReference>
<protein>
    <recommendedName>
        <fullName evidence="5">Merozoite surface protein MSA180</fullName>
    </recommendedName>
</protein>
<dbReference type="GeneID" id="39732433"/>
<feature type="region of interest" description="Disordered" evidence="1">
    <location>
        <begin position="240"/>
        <end position="262"/>
    </location>
</feature>
<gene>
    <name evidence="3" type="ORF">PGAL8A_00390300</name>
</gene>
<dbReference type="EMBL" id="CVMV01000022">
    <property type="protein sequence ID" value="CRG94199.1"/>
    <property type="molecule type" value="Genomic_DNA"/>
</dbReference>
<proteinExistence type="predicted"/>
<feature type="region of interest" description="Disordered" evidence="1">
    <location>
        <begin position="283"/>
        <end position="336"/>
    </location>
</feature>
<feature type="chain" id="PRO_5012814263" description="Merozoite surface protein MSA180" evidence="2">
    <location>
        <begin position="25"/>
        <end position="1280"/>
    </location>
</feature>
<evidence type="ECO:0000313" key="4">
    <source>
        <dbReference type="Proteomes" id="UP000220797"/>
    </source>
</evidence>
<sequence>MWKKFFFPFFTIVSLFLFFDEHNALLNEEKNEKAILLALLKKTFVDKKELKTHDDLKSEIQNIKNLQLYPNDYDKFEKFLQSFFKFYDIPAKIYEEEKRILHLSGIFNEFYVDTDLLNEENINNHFNAIKEKAHNLINFIFSSHIIFPQYDKAIDEKPHENEKKILHQNESLEYIGQLLKYLFDLKNNNLNNSNGDFIINLITNYGNFMNPYPAKVLPKRKDFNEYNRLHIEEKEKKVNETYDEVDLNEYEEEEENKEVDEKEEAYFYNEHDDEDELNEEKTIEQNENTEKQYPGINQYEKNENKKQIKQKESEHTHREYNGKKGSQENEQVDDSDNEHLNEIDEQEIHDEVLSEVLSSLYNPYLRFRLSNESRKIPIDKKNFLEDYDIEKYMNILKNKDIPSKKVPNKNSKRKKKIIAFFKYVLNILRFILIPDRRDFLFFDLKENNNENQNGIISLKNSRNYPIMKQKKIKNIKIKNKKDIENEEDLKQIKNTMFAKIGQNGSNGFLNFFDFRENSLKKNLQDLFKIMDELKIFNIFETVIFVQKFKENICASYCMDITDAVEVSNFDLFLYKKMNFTYTDESMTIKTNNSNEINLAQFAKILALLNINGETIALNCPCKHYSDRIISYCKQYKRILKAYFTKIEKLNYIKEFSPSFALKRLKVFQDKLTKIKNNENKQTVNPIYYGEEGYRNSANYHNNQYFPPIDKLENKGYATDDFRFPDIDVINFYYNGTLININEMADVTKIINDEIKSKIFYINSYRIGDQFFTTYSNLGKDDHDMQMLGIPTPHKLSGLNNLYKKLRGFNYDNLKSMYTYNKDRKNDILSFHETQDDNEWIPLEKPPNHEDFYNKKRLYTDMFDIKEPKVDENKLREYINDKYVLNMEEDEIKISNNNIDEEINNKNEDTINLKNAPTLKNNVSDENNTSKRVINSKYLIFFFKNMHVWKVYTYCLNIDYINRLLKNMNYDEDIIFEENYSNNKITYYFTSDTNVKHEMDMEYFVFLLEKVSLLMYIEDLCDIYKYEENNINKRMDEFLENKTSTHIFLEKRIASTGEIYEKKKIYANELSGISSSNLFDTKNDITLNNLPYNNFILDENDLYKIYLIYMEEVLQEKLINETWAIPYGFMIYNRKRKDSETHLKIIQNGYITKYSRIPLERYVYYEYKRVSSALEGHHGQLNNNVSEYTENLKVYKLIIYSDNPSMANIIINTTVNVFNIAFLKCIMEVLLDIRGQQQFFSYKGKYLPINTFIVLDDEINYLFFNYIPNENHIHGQMPSLY</sequence>
<dbReference type="Proteomes" id="UP000220797">
    <property type="component" value="Unassembled WGS sequence"/>
</dbReference>
<evidence type="ECO:0000256" key="1">
    <source>
        <dbReference type="SAM" id="MobiDB-lite"/>
    </source>
</evidence>
<name>A0A1J1GNY6_PLAGA</name>
<keyword evidence="4" id="KW-1185">Reference proteome</keyword>
<organism evidence="3 4">
    <name type="scientific">Plasmodium gallinaceum</name>
    <dbReference type="NCBI Taxonomy" id="5849"/>
    <lineage>
        <taxon>Eukaryota</taxon>
        <taxon>Sar</taxon>
        <taxon>Alveolata</taxon>
        <taxon>Apicomplexa</taxon>
        <taxon>Aconoidasida</taxon>
        <taxon>Haemosporida</taxon>
        <taxon>Plasmodiidae</taxon>
        <taxon>Plasmodium</taxon>
        <taxon>Plasmodium (Haemamoeba)</taxon>
    </lineage>
</organism>
<keyword evidence="2" id="KW-0732">Signal</keyword>
<feature type="compositionally biased region" description="Basic and acidic residues" evidence="1">
    <location>
        <begin position="300"/>
        <end position="327"/>
    </location>
</feature>
<dbReference type="AlphaFoldDB" id="A0A1J1GNY6"/>
<reference evidence="3" key="1">
    <citation type="submission" date="2015-04" db="EMBL/GenBank/DDBJ databases">
        <authorList>
            <consortium name="Pathogen Informatics"/>
        </authorList>
    </citation>
    <scope>NUCLEOTIDE SEQUENCE [LARGE SCALE GENOMIC DNA]</scope>
    <source>
        <strain evidence="3">8A</strain>
    </source>
</reference>
<dbReference type="OrthoDB" id="376203at2759"/>
<evidence type="ECO:0000256" key="2">
    <source>
        <dbReference type="SAM" id="SignalP"/>
    </source>
</evidence>